<evidence type="ECO:0000313" key="6">
    <source>
        <dbReference type="EMBL" id="SPO36325.1"/>
    </source>
</evidence>
<dbReference type="Pfam" id="PF03226">
    <property type="entry name" value="Yippee-Mis18"/>
    <property type="match status" value="1"/>
</dbReference>
<evidence type="ECO:0000256" key="2">
    <source>
        <dbReference type="ARBA" id="ARBA00022723"/>
    </source>
</evidence>
<dbReference type="PANTHER" id="PTHR13848">
    <property type="entry name" value="PROTEIN YIPPEE-LIKE CG15309-RELATED"/>
    <property type="match status" value="1"/>
</dbReference>
<organism evidence="6 7">
    <name type="scientific">Pseudozyma flocculosa</name>
    <dbReference type="NCBI Taxonomy" id="84751"/>
    <lineage>
        <taxon>Eukaryota</taxon>
        <taxon>Fungi</taxon>
        <taxon>Dikarya</taxon>
        <taxon>Basidiomycota</taxon>
        <taxon>Ustilaginomycotina</taxon>
        <taxon>Ustilaginomycetes</taxon>
        <taxon>Ustilaginales</taxon>
        <taxon>Ustilaginaceae</taxon>
        <taxon>Pseudozyma</taxon>
    </lineage>
</organism>
<evidence type="ECO:0000256" key="1">
    <source>
        <dbReference type="ARBA" id="ARBA00005613"/>
    </source>
</evidence>
<feature type="domain" description="Yippee" evidence="5">
    <location>
        <begin position="50"/>
        <end position="147"/>
    </location>
</feature>
<dbReference type="Proteomes" id="UP000323386">
    <property type="component" value="Unassembled WGS sequence"/>
</dbReference>
<protein>
    <recommendedName>
        <fullName evidence="4">Protein yippee-like</fullName>
    </recommendedName>
</protein>
<keyword evidence="3" id="KW-0862">Zinc</keyword>
<evidence type="ECO:0000313" key="7">
    <source>
        <dbReference type="Proteomes" id="UP000323386"/>
    </source>
</evidence>
<dbReference type="InterPro" id="IPR039058">
    <property type="entry name" value="Yippee_fam"/>
</dbReference>
<dbReference type="GO" id="GO:0046872">
    <property type="term" value="F:metal ion binding"/>
    <property type="evidence" value="ECO:0007669"/>
    <property type="project" value="UniProtKB-KW"/>
</dbReference>
<name>A0A5C3EX21_9BASI</name>
<dbReference type="PROSITE" id="PS51792">
    <property type="entry name" value="YIPPEE"/>
    <property type="match status" value="1"/>
</dbReference>
<sequence length="149" mass="16405">MRDIGTMSNTATTATTTANASSSDAAWYAASLAPMCATDPPIEYLPDDVPLYVCAKCGTHLALQDEIISKQFTGRDGKAYLFNTSINTDLGRREQRQFLTGLHTVADLLCRGCGTSVGWKYVRTPSADQRYKEGKFIMEVGMLHKVNNW</sequence>
<accession>A0A5C3EX21</accession>
<keyword evidence="2" id="KW-0479">Metal-binding</keyword>
<dbReference type="InterPro" id="IPR004910">
    <property type="entry name" value="Yippee/Mis18/Cereblon"/>
</dbReference>
<dbReference type="OrthoDB" id="6407410at2759"/>
<dbReference type="InterPro" id="IPR034751">
    <property type="entry name" value="Yippee"/>
</dbReference>
<gene>
    <name evidence="6" type="ORF">PSFLO_01796</name>
</gene>
<evidence type="ECO:0000256" key="4">
    <source>
        <dbReference type="RuleBase" id="RU110713"/>
    </source>
</evidence>
<proteinExistence type="inferred from homology"/>
<dbReference type="EMBL" id="OOIP01000004">
    <property type="protein sequence ID" value="SPO36325.1"/>
    <property type="molecule type" value="Genomic_DNA"/>
</dbReference>
<keyword evidence="7" id="KW-1185">Reference proteome</keyword>
<dbReference type="AlphaFoldDB" id="A0A5C3EX21"/>
<comment type="similarity">
    <text evidence="1 4">Belongs to the yippee family.</text>
</comment>
<evidence type="ECO:0000256" key="3">
    <source>
        <dbReference type="ARBA" id="ARBA00022833"/>
    </source>
</evidence>
<reference evidence="6 7" key="1">
    <citation type="submission" date="2018-03" db="EMBL/GenBank/DDBJ databases">
        <authorList>
            <person name="Guldener U."/>
        </authorList>
    </citation>
    <scope>NUCLEOTIDE SEQUENCE [LARGE SCALE GENOMIC DNA]</scope>
    <source>
        <strain evidence="6 7">DAOM196992</strain>
    </source>
</reference>
<evidence type="ECO:0000259" key="5">
    <source>
        <dbReference type="PROSITE" id="PS51792"/>
    </source>
</evidence>